<organism evidence="5 6">
    <name type="scientific">Madurella fahalii</name>
    <dbReference type="NCBI Taxonomy" id="1157608"/>
    <lineage>
        <taxon>Eukaryota</taxon>
        <taxon>Fungi</taxon>
        <taxon>Dikarya</taxon>
        <taxon>Ascomycota</taxon>
        <taxon>Pezizomycotina</taxon>
        <taxon>Sordariomycetes</taxon>
        <taxon>Sordariomycetidae</taxon>
        <taxon>Sordariales</taxon>
        <taxon>Sordariales incertae sedis</taxon>
        <taxon>Madurella</taxon>
    </lineage>
</organism>
<evidence type="ECO:0000313" key="6">
    <source>
        <dbReference type="Proteomes" id="UP001628179"/>
    </source>
</evidence>
<feature type="repeat" description="ANK" evidence="4">
    <location>
        <begin position="77"/>
        <end position="109"/>
    </location>
</feature>
<evidence type="ECO:0000313" key="5">
    <source>
        <dbReference type="EMBL" id="GAB1312856.1"/>
    </source>
</evidence>
<dbReference type="Proteomes" id="UP001628179">
    <property type="component" value="Unassembled WGS sequence"/>
</dbReference>
<accession>A0ABQ0G515</accession>
<keyword evidence="3 4" id="KW-0040">ANK repeat</keyword>
<name>A0ABQ0G515_9PEZI</name>
<keyword evidence="6" id="KW-1185">Reference proteome</keyword>
<reference evidence="5 6" key="1">
    <citation type="submission" date="2024-09" db="EMBL/GenBank/DDBJ databases">
        <title>Itraconazole resistance in Madurella fahalii resulting from another homologue of gene encoding cytochrome P450 14-alpha sterol demethylase (CYP51).</title>
        <authorList>
            <person name="Yoshioka I."/>
            <person name="Fahal A.H."/>
            <person name="Kaneko S."/>
            <person name="Yaguchi T."/>
        </authorList>
    </citation>
    <scope>NUCLEOTIDE SEQUENCE [LARGE SCALE GENOMIC DNA]</scope>
    <source>
        <strain evidence="5 6">IFM 68171</strain>
    </source>
</reference>
<dbReference type="InterPro" id="IPR002110">
    <property type="entry name" value="Ankyrin_rpt"/>
</dbReference>
<gene>
    <name evidence="5" type="ORF">MFIFM68171_03066</name>
</gene>
<dbReference type="InterPro" id="IPR036770">
    <property type="entry name" value="Ankyrin_rpt-contain_sf"/>
</dbReference>
<dbReference type="SUPFAM" id="SSF48403">
    <property type="entry name" value="Ankyrin repeat"/>
    <property type="match status" value="1"/>
</dbReference>
<dbReference type="PROSITE" id="PS50088">
    <property type="entry name" value="ANK_REPEAT"/>
    <property type="match status" value="1"/>
</dbReference>
<evidence type="ECO:0000256" key="4">
    <source>
        <dbReference type="PROSITE-ProRule" id="PRU00023"/>
    </source>
</evidence>
<dbReference type="RefSeq" id="XP_070914589.1">
    <property type="nucleotide sequence ID" value="XM_071058488.1"/>
</dbReference>
<dbReference type="EC" id="2.3.1.225" evidence="1"/>
<dbReference type="Gene3D" id="1.25.40.20">
    <property type="entry name" value="Ankyrin repeat-containing domain"/>
    <property type="match status" value="1"/>
</dbReference>
<dbReference type="PANTHER" id="PTHR24161:SF85">
    <property type="entry name" value="PALMITOYLTRANSFERASE HIP14"/>
    <property type="match status" value="1"/>
</dbReference>
<dbReference type="PROSITE" id="PS50297">
    <property type="entry name" value="ANK_REP_REGION"/>
    <property type="match status" value="1"/>
</dbReference>
<dbReference type="GeneID" id="98173811"/>
<evidence type="ECO:0000256" key="3">
    <source>
        <dbReference type="ARBA" id="ARBA00023043"/>
    </source>
</evidence>
<dbReference type="Pfam" id="PF12796">
    <property type="entry name" value="Ank_2"/>
    <property type="match status" value="1"/>
</dbReference>
<evidence type="ECO:0000256" key="1">
    <source>
        <dbReference type="ARBA" id="ARBA00012210"/>
    </source>
</evidence>
<dbReference type="SMART" id="SM00248">
    <property type="entry name" value="ANK"/>
    <property type="match status" value="2"/>
</dbReference>
<proteinExistence type="predicted"/>
<keyword evidence="2" id="KW-0677">Repeat</keyword>
<protein>
    <recommendedName>
        <fullName evidence="1">protein S-acyltransferase</fullName>
        <ecNumber evidence="1">2.3.1.225</ecNumber>
    </recommendedName>
</protein>
<sequence length="196" mass="21941">MVPTWVARGNTIQDVVPLRYLLDPSHPFTDKAPPLLIGPDSKDTVLHEASSMRNPAVVDYLLSKFRSKGQLDQPGDCGLTALHYAVDNGHADLVVKLCKAGADANARAGTGGDLNRKRLRPLDYCYFWAANFEKDVINFGLKRTREDIFAHRLRIGGFLVRRFGARMVRLKLTWKLALSAAENEFLQARRLPLVVD</sequence>
<dbReference type="EMBL" id="BAAFSV010000002">
    <property type="protein sequence ID" value="GAB1312856.1"/>
    <property type="molecule type" value="Genomic_DNA"/>
</dbReference>
<dbReference type="PANTHER" id="PTHR24161">
    <property type="entry name" value="ANK_REP_REGION DOMAIN-CONTAINING PROTEIN-RELATED"/>
    <property type="match status" value="1"/>
</dbReference>
<evidence type="ECO:0000256" key="2">
    <source>
        <dbReference type="ARBA" id="ARBA00022737"/>
    </source>
</evidence>
<comment type="caution">
    <text evidence="5">The sequence shown here is derived from an EMBL/GenBank/DDBJ whole genome shotgun (WGS) entry which is preliminary data.</text>
</comment>